<evidence type="ECO:0000313" key="2">
    <source>
        <dbReference type="EMBL" id="JAD31424.1"/>
    </source>
</evidence>
<accession>A0A0A8YWA8</accession>
<organism evidence="2">
    <name type="scientific">Arundo donax</name>
    <name type="common">Giant reed</name>
    <name type="synonym">Donax arundinaceus</name>
    <dbReference type="NCBI Taxonomy" id="35708"/>
    <lineage>
        <taxon>Eukaryota</taxon>
        <taxon>Viridiplantae</taxon>
        <taxon>Streptophyta</taxon>
        <taxon>Embryophyta</taxon>
        <taxon>Tracheophyta</taxon>
        <taxon>Spermatophyta</taxon>
        <taxon>Magnoliopsida</taxon>
        <taxon>Liliopsida</taxon>
        <taxon>Poales</taxon>
        <taxon>Poaceae</taxon>
        <taxon>PACMAD clade</taxon>
        <taxon>Arundinoideae</taxon>
        <taxon>Arundineae</taxon>
        <taxon>Arundo</taxon>
    </lineage>
</organism>
<name>A0A0A8YWA8_ARUDO</name>
<feature type="region of interest" description="Disordered" evidence="1">
    <location>
        <begin position="1"/>
        <end position="53"/>
    </location>
</feature>
<proteinExistence type="predicted"/>
<reference evidence="2" key="1">
    <citation type="submission" date="2014-09" db="EMBL/GenBank/DDBJ databases">
        <authorList>
            <person name="Magalhaes I.L.F."/>
            <person name="Oliveira U."/>
            <person name="Santos F.R."/>
            <person name="Vidigal T.H.D.A."/>
            <person name="Brescovit A.D."/>
            <person name="Santos A.J."/>
        </authorList>
    </citation>
    <scope>NUCLEOTIDE SEQUENCE</scope>
    <source>
        <tissue evidence="2">Shoot tissue taken approximately 20 cm above the soil surface</tissue>
    </source>
</reference>
<protein>
    <submittedName>
        <fullName evidence="2">Uncharacterized protein</fullName>
    </submittedName>
</protein>
<dbReference type="AlphaFoldDB" id="A0A0A8YWA8"/>
<evidence type="ECO:0000256" key="1">
    <source>
        <dbReference type="SAM" id="MobiDB-lite"/>
    </source>
</evidence>
<dbReference type="EMBL" id="GBRH01266471">
    <property type="protein sequence ID" value="JAD31424.1"/>
    <property type="molecule type" value="Transcribed_RNA"/>
</dbReference>
<feature type="compositionally biased region" description="Pro residues" evidence="1">
    <location>
        <begin position="1"/>
        <end position="11"/>
    </location>
</feature>
<reference evidence="2" key="2">
    <citation type="journal article" date="2015" name="Data Brief">
        <title>Shoot transcriptome of the giant reed, Arundo donax.</title>
        <authorList>
            <person name="Barrero R.A."/>
            <person name="Guerrero F.D."/>
            <person name="Moolhuijzen P."/>
            <person name="Goolsby J.A."/>
            <person name="Tidwell J."/>
            <person name="Bellgard S.E."/>
            <person name="Bellgard M.I."/>
        </authorList>
    </citation>
    <scope>NUCLEOTIDE SEQUENCE</scope>
    <source>
        <tissue evidence="2">Shoot tissue taken approximately 20 cm above the soil surface</tissue>
    </source>
</reference>
<feature type="compositionally biased region" description="Low complexity" evidence="1">
    <location>
        <begin position="30"/>
        <end position="41"/>
    </location>
</feature>
<sequence length="77" mass="8122">MGFKPHSPPFVPCETRAGPTSPTGQCPKRSSQPGPSSSSPQPADPPWKFGNPCTKPTTWRSYLPAQSMTTVVHASAG</sequence>